<evidence type="ECO:0000256" key="2">
    <source>
        <dbReference type="ARBA" id="ARBA00022741"/>
    </source>
</evidence>
<dbReference type="InterPro" id="IPR003593">
    <property type="entry name" value="AAA+_ATPase"/>
</dbReference>
<dbReference type="PANTHER" id="PTHR42794:SF1">
    <property type="entry name" value="HEMIN IMPORT ATP-BINDING PROTEIN HMUV"/>
    <property type="match status" value="1"/>
</dbReference>
<dbReference type="SMART" id="SM00382">
    <property type="entry name" value="AAA"/>
    <property type="match status" value="1"/>
</dbReference>
<keyword evidence="2" id="KW-0547">Nucleotide-binding</keyword>
<name>A0ABS7KXQ9_CLOSR</name>
<comment type="caution">
    <text evidence="6">The sequence shown here is derived from an EMBL/GenBank/DDBJ whole genome shotgun (WGS) entry which is preliminary data.</text>
</comment>
<dbReference type="Proteomes" id="UP001299068">
    <property type="component" value="Unassembled WGS sequence"/>
</dbReference>
<dbReference type="PROSITE" id="PS50893">
    <property type="entry name" value="ABC_TRANSPORTER_2"/>
    <property type="match status" value="1"/>
</dbReference>
<sequence length="251" mass="28574">MIKLDNVYTGYDKIDIIKNANLEVNKNELFCIIGPNGCGKSTLLKAIANINDYTGSIKILDKEIKSIKRKELAKEIALMSQITEVYFSYTVYETISLGRYAHIKGAFTTLGKDDKIIIDSVIEDLSLKDIENKYISELSGGQLQRVFLARAIVQNPKVILLDEPTNHLDFKHQIELLENLKKWCRKGERTVIGVLHDLNLVQIYADRVALINNGEIVNIGSSEEILKSKEVEDIYGINIREFMIRVLKKWS</sequence>
<evidence type="ECO:0000256" key="3">
    <source>
        <dbReference type="ARBA" id="ARBA00022840"/>
    </source>
</evidence>
<dbReference type="CDD" id="cd03214">
    <property type="entry name" value="ABC_Iron-Siderophores_B12_Hemin"/>
    <property type="match status" value="1"/>
</dbReference>
<dbReference type="GO" id="GO:0005524">
    <property type="term" value="F:ATP binding"/>
    <property type="evidence" value="ECO:0007669"/>
    <property type="project" value="UniProtKB-KW"/>
</dbReference>
<reference evidence="6 7" key="1">
    <citation type="journal article" date="2021" name="Cell Host Microbe">
        <title>in vivo commensal control of Clostridioides difficile virulence.</title>
        <authorList>
            <person name="Girinathan B.P."/>
            <person name="Dibenedetto N."/>
            <person name="Worley J.N."/>
            <person name="Peltier J."/>
            <person name="Arrieta-Ortiz M.L."/>
            <person name="Rupa Christinal Immanuel S."/>
            <person name="Lavin R."/>
            <person name="Delaney M.L."/>
            <person name="Cummins C."/>
            <person name="Hoffmann M."/>
            <person name="Luo Y."/>
            <person name="Gonzalez-Escalona N."/>
            <person name="Allard M."/>
            <person name="Onderdonk A.B."/>
            <person name="Gerber G.K."/>
            <person name="Sonenshein A.L."/>
            <person name="Baliga N."/>
            <person name="Dupuy B."/>
            <person name="Bry L."/>
        </authorList>
    </citation>
    <scope>NUCLEOTIDE SEQUENCE [LARGE SCALE GENOMIC DNA]</scope>
    <source>
        <strain evidence="6 7">DSM 599</strain>
    </source>
</reference>
<keyword evidence="7" id="KW-1185">Reference proteome</keyword>
<evidence type="ECO:0000313" key="6">
    <source>
        <dbReference type="EMBL" id="MBY0755608.1"/>
    </source>
</evidence>
<proteinExistence type="predicted"/>
<keyword evidence="1" id="KW-0813">Transport</keyword>
<dbReference type="PROSITE" id="PS00211">
    <property type="entry name" value="ABC_TRANSPORTER_1"/>
    <property type="match status" value="1"/>
</dbReference>
<dbReference type="PANTHER" id="PTHR42794">
    <property type="entry name" value="HEMIN IMPORT ATP-BINDING PROTEIN HMUV"/>
    <property type="match status" value="1"/>
</dbReference>
<evidence type="ECO:0000313" key="7">
    <source>
        <dbReference type="Proteomes" id="UP001299068"/>
    </source>
</evidence>
<dbReference type="InterPro" id="IPR017871">
    <property type="entry name" value="ABC_transporter-like_CS"/>
</dbReference>
<organism evidence="6 7">
    <name type="scientific">Clostridium sardiniense</name>
    <name type="common">Clostridium absonum</name>
    <dbReference type="NCBI Taxonomy" id="29369"/>
    <lineage>
        <taxon>Bacteria</taxon>
        <taxon>Bacillati</taxon>
        <taxon>Bacillota</taxon>
        <taxon>Clostridia</taxon>
        <taxon>Eubacteriales</taxon>
        <taxon>Clostridiaceae</taxon>
        <taxon>Clostridium</taxon>
    </lineage>
</organism>
<keyword evidence="4" id="KW-1278">Translocase</keyword>
<dbReference type="RefSeq" id="WP_221860979.1">
    <property type="nucleotide sequence ID" value="NZ_JAIKTU010000006.1"/>
</dbReference>
<dbReference type="EMBL" id="JAIKTU010000006">
    <property type="protein sequence ID" value="MBY0755608.1"/>
    <property type="molecule type" value="Genomic_DNA"/>
</dbReference>
<keyword evidence="3 6" id="KW-0067">ATP-binding</keyword>
<evidence type="ECO:0000256" key="1">
    <source>
        <dbReference type="ARBA" id="ARBA00022448"/>
    </source>
</evidence>
<dbReference type="Gene3D" id="3.40.50.300">
    <property type="entry name" value="P-loop containing nucleotide triphosphate hydrolases"/>
    <property type="match status" value="1"/>
</dbReference>
<gene>
    <name evidence="6" type="ORF">K5V21_09060</name>
</gene>
<dbReference type="Pfam" id="PF00005">
    <property type="entry name" value="ABC_tran"/>
    <property type="match status" value="1"/>
</dbReference>
<feature type="domain" description="ABC transporter" evidence="5">
    <location>
        <begin position="2"/>
        <end position="238"/>
    </location>
</feature>
<dbReference type="SUPFAM" id="SSF52540">
    <property type="entry name" value="P-loop containing nucleoside triphosphate hydrolases"/>
    <property type="match status" value="1"/>
</dbReference>
<evidence type="ECO:0000259" key="5">
    <source>
        <dbReference type="PROSITE" id="PS50893"/>
    </source>
</evidence>
<protein>
    <submittedName>
        <fullName evidence="6">ABC transporter ATP-binding protein</fullName>
    </submittedName>
</protein>
<accession>A0ABS7KXQ9</accession>
<dbReference type="InterPro" id="IPR027417">
    <property type="entry name" value="P-loop_NTPase"/>
</dbReference>
<dbReference type="InterPro" id="IPR003439">
    <property type="entry name" value="ABC_transporter-like_ATP-bd"/>
</dbReference>
<evidence type="ECO:0000256" key="4">
    <source>
        <dbReference type="ARBA" id="ARBA00022967"/>
    </source>
</evidence>